<dbReference type="Gene3D" id="1.20.120.450">
    <property type="entry name" value="dinb family like domain"/>
    <property type="match status" value="1"/>
</dbReference>
<dbReference type="STRING" id="649349.Lbys_0023"/>
<proteinExistence type="predicted"/>
<dbReference type="SUPFAM" id="SSF109854">
    <property type="entry name" value="DinB/YfiT-like putative metalloenzymes"/>
    <property type="match status" value="1"/>
</dbReference>
<sequence>MEGYKESVRKQFLYYKGLAEKAMSQVSDEQLVWTPDAETNSIAVIVQHVGGNMLSRFTDFLTSDGEKPWRNRDAEFEPSLSSRAELLDLWERGWKEVFNALDQVEDLQQIVYIRNEGHTVLEAFNRQLAHYSYHIGQIVFLAKLLKREEWQTLSIARNKSGEYNEKKFSAPKEIRHYTDRV</sequence>
<reference evidence="1 2" key="2">
    <citation type="journal article" date="2011" name="Stand. Genomic Sci.">
        <title>Complete genome sequence of Leadbetterella byssophila type strain (4M15).</title>
        <authorList>
            <person name="Abt B."/>
            <person name="Teshima H."/>
            <person name="Lucas S."/>
            <person name="Lapidus A."/>
            <person name="Del Rio T.G."/>
            <person name="Nolan M."/>
            <person name="Tice H."/>
            <person name="Cheng J.F."/>
            <person name="Pitluck S."/>
            <person name="Liolios K."/>
            <person name="Pagani I."/>
            <person name="Ivanova N."/>
            <person name="Mavromatis K."/>
            <person name="Pati A."/>
            <person name="Tapia R."/>
            <person name="Han C."/>
            <person name="Goodwin L."/>
            <person name="Chen A."/>
            <person name="Palaniappan K."/>
            <person name="Land M."/>
            <person name="Hauser L."/>
            <person name="Chang Y.J."/>
            <person name="Jeffries C.D."/>
            <person name="Rohde M."/>
            <person name="Goker M."/>
            <person name="Tindall B.J."/>
            <person name="Detter J.C."/>
            <person name="Woyke T."/>
            <person name="Bristow J."/>
            <person name="Eisen J.A."/>
            <person name="Markowitz V."/>
            <person name="Hugenholtz P."/>
            <person name="Klenk H.P."/>
            <person name="Kyrpides N.C."/>
        </authorList>
    </citation>
    <scope>NUCLEOTIDE SEQUENCE [LARGE SCALE GENOMIC DNA]</scope>
    <source>
        <strain evidence="2">DSM 17132 / JCM 16389 / KACC 11308 / NBRC 106382 / 4M15</strain>
    </source>
</reference>
<dbReference type="HOGENOM" id="CLU_112806_0_0_10"/>
<evidence type="ECO:0000313" key="1">
    <source>
        <dbReference type="EMBL" id="ADQ15819.1"/>
    </source>
</evidence>
<protein>
    <recommendedName>
        <fullName evidence="3">DUF1572 domain-containing protein</fullName>
    </recommendedName>
</protein>
<evidence type="ECO:0008006" key="3">
    <source>
        <dbReference type="Google" id="ProtNLM"/>
    </source>
</evidence>
<gene>
    <name evidence="1" type="ordered locus">Lbys_0023</name>
</gene>
<dbReference type="KEGG" id="lby:Lbys_0023"/>
<name>E4RRJ0_LEAB4</name>
<dbReference type="AlphaFoldDB" id="E4RRJ0"/>
<dbReference type="eggNOG" id="COG2318">
    <property type="taxonomic scope" value="Bacteria"/>
</dbReference>
<dbReference type="Pfam" id="PF07609">
    <property type="entry name" value="DUF1572"/>
    <property type="match status" value="1"/>
</dbReference>
<dbReference type="InterPro" id="IPR034660">
    <property type="entry name" value="DinB/YfiT-like"/>
</dbReference>
<accession>E4RRJ0</accession>
<organism evidence="1 2">
    <name type="scientific">Leadbetterella byssophila (strain DSM 17132 / JCM 16389 / KACC 11308 / NBRC 106382 / 4M15)</name>
    <dbReference type="NCBI Taxonomy" id="649349"/>
    <lineage>
        <taxon>Bacteria</taxon>
        <taxon>Pseudomonadati</taxon>
        <taxon>Bacteroidota</taxon>
        <taxon>Cytophagia</taxon>
        <taxon>Cytophagales</taxon>
        <taxon>Leadbetterellaceae</taxon>
        <taxon>Leadbetterella</taxon>
    </lineage>
</organism>
<dbReference type="RefSeq" id="WP_013406877.1">
    <property type="nucleotide sequence ID" value="NC_014655.1"/>
</dbReference>
<dbReference type="Proteomes" id="UP000007435">
    <property type="component" value="Chromosome"/>
</dbReference>
<dbReference type="OrthoDB" id="68731at2"/>
<dbReference type="InterPro" id="IPR011466">
    <property type="entry name" value="DUF1572"/>
</dbReference>
<dbReference type="EMBL" id="CP002305">
    <property type="protein sequence ID" value="ADQ15819.1"/>
    <property type="molecule type" value="Genomic_DNA"/>
</dbReference>
<evidence type="ECO:0000313" key="2">
    <source>
        <dbReference type="Proteomes" id="UP000007435"/>
    </source>
</evidence>
<keyword evidence="2" id="KW-1185">Reference proteome</keyword>
<reference key="1">
    <citation type="submission" date="2010-11" db="EMBL/GenBank/DDBJ databases">
        <title>The complete genome of Leadbetterella byssophila DSM 17132.</title>
        <authorList>
            <consortium name="US DOE Joint Genome Institute (JGI-PGF)"/>
            <person name="Lucas S."/>
            <person name="Copeland A."/>
            <person name="Lapidus A."/>
            <person name="Glavina del Rio T."/>
            <person name="Dalin E."/>
            <person name="Tice H."/>
            <person name="Bruce D."/>
            <person name="Goodwin L."/>
            <person name="Pitluck S."/>
            <person name="Kyrpides N."/>
            <person name="Mavromatis K."/>
            <person name="Ivanova N."/>
            <person name="Teshima H."/>
            <person name="Brettin T."/>
            <person name="Detter J.C."/>
            <person name="Han C."/>
            <person name="Tapia R."/>
            <person name="Land M."/>
            <person name="Hauser L."/>
            <person name="Markowitz V."/>
            <person name="Cheng J.-F."/>
            <person name="Hugenholtz P."/>
            <person name="Woyke T."/>
            <person name="Wu D."/>
            <person name="Tindall B."/>
            <person name="Pomrenke H.G."/>
            <person name="Brambilla E."/>
            <person name="Klenk H.-P."/>
            <person name="Eisen J.A."/>
        </authorList>
    </citation>
    <scope>NUCLEOTIDE SEQUENCE [LARGE SCALE GENOMIC DNA]</scope>
    <source>
        <strain>DSM 17132</strain>
    </source>
</reference>